<accession>A0A834NPY8</accession>
<dbReference type="AlphaFoldDB" id="A0A834NPY8"/>
<comment type="caution">
    <text evidence="2">The sequence shown here is derived from an EMBL/GenBank/DDBJ whole genome shotgun (WGS) entry which is preliminary data.</text>
</comment>
<feature type="compositionally biased region" description="Basic and acidic residues" evidence="1">
    <location>
        <begin position="45"/>
        <end position="54"/>
    </location>
</feature>
<organism evidence="2 3">
    <name type="scientific">Vespula pensylvanica</name>
    <name type="common">Western yellow jacket</name>
    <name type="synonym">Wasp</name>
    <dbReference type="NCBI Taxonomy" id="30213"/>
    <lineage>
        <taxon>Eukaryota</taxon>
        <taxon>Metazoa</taxon>
        <taxon>Ecdysozoa</taxon>
        <taxon>Arthropoda</taxon>
        <taxon>Hexapoda</taxon>
        <taxon>Insecta</taxon>
        <taxon>Pterygota</taxon>
        <taxon>Neoptera</taxon>
        <taxon>Endopterygota</taxon>
        <taxon>Hymenoptera</taxon>
        <taxon>Apocrita</taxon>
        <taxon>Aculeata</taxon>
        <taxon>Vespoidea</taxon>
        <taxon>Vespidae</taxon>
        <taxon>Vespinae</taxon>
        <taxon>Vespula</taxon>
    </lineage>
</organism>
<feature type="region of interest" description="Disordered" evidence="1">
    <location>
        <begin position="1"/>
        <end position="28"/>
    </location>
</feature>
<feature type="compositionally biased region" description="Basic and acidic residues" evidence="1">
    <location>
        <begin position="1"/>
        <end position="26"/>
    </location>
</feature>
<reference evidence="2" key="1">
    <citation type="journal article" date="2020" name="G3 (Bethesda)">
        <title>High-Quality Assemblies for Three Invasive Social Wasps from the &lt;i&gt;Vespula&lt;/i&gt; Genus.</title>
        <authorList>
            <person name="Harrop T.W.R."/>
            <person name="Guhlin J."/>
            <person name="McLaughlin G.M."/>
            <person name="Permina E."/>
            <person name="Stockwell P."/>
            <person name="Gilligan J."/>
            <person name="Le Lec M.F."/>
            <person name="Gruber M.A.M."/>
            <person name="Quinn O."/>
            <person name="Lovegrove M."/>
            <person name="Duncan E.J."/>
            <person name="Remnant E.J."/>
            <person name="Van Eeckhoven J."/>
            <person name="Graham B."/>
            <person name="Knapp R.A."/>
            <person name="Langford K.W."/>
            <person name="Kronenberg Z."/>
            <person name="Press M.O."/>
            <person name="Eacker S.M."/>
            <person name="Wilson-Rankin E.E."/>
            <person name="Purcell J."/>
            <person name="Lester P.J."/>
            <person name="Dearden P.K."/>
        </authorList>
    </citation>
    <scope>NUCLEOTIDE SEQUENCE</scope>
    <source>
        <strain evidence="2">Volc-1</strain>
    </source>
</reference>
<dbReference type="Proteomes" id="UP000600918">
    <property type="component" value="Unassembled WGS sequence"/>
</dbReference>
<sequence length="95" mass="10694">MEEKTKDGEGRREKDRNRNGKSEVAKTKIAGIYDVLLHVRMRKLAGTEEKERMKGRTRRGKGLKDNGGRGGSYIVSTSHLSQPRRVTPPDEDKTG</sequence>
<name>A0A834NPY8_VESPE</name>
<protein>
    <submittedName>
        <fullName evidence="2">Uncharacterized protein</fullName>
    </submittedName>
</protein>
<feature type="region of interest" description="Disordered" evidence="1">
    <location>
        <begin position="43"/>
        <end position="95"/>
    </location>
</feature>
<proteinExistence type="predicted"/>
<evidence type="ECO:0000313" key="2">
    <source>
        <dbReference type="EMBL" id="KAF7415413.1"/>
    </source>
</evidence>
<dbReference type="EMBL" id="JACSDY010000011">
    <property type="protein sequence ID" value="KAF7415413.1"/>
    <property type="molecule type" value="Genomic_DNA"/>
</dbReference>
<keyword evidence="3" id="KW-1185">Reference proteome</keyword>
<evidence type="ECO:0000256" key="1">
    <source>
        <dbReference type="SAM" id="MobiDB-lite"/>
    </source>
</evidence>
<gene>
    <name evidence="2" type="ORF">H0235_012005</name>
</gene>
<evidence type="ECO:0000313" key="3">
    <source>
        <dbReference type="Proteomes" id="UP000600918"/>
    </source>
</evidence>